<organism evidence="3">
    <name type="scientific">Oryza meridionalis</name>
    <dbReference type="NCBI Taxonomy" id="40149"/>
    <lineage>
        <taxon>Eukaryota</taxon>
        <taxon>Viridiplantae</taxon>
        <taxon>Streptophyta</taxon>
        <taxon>Embryophyta</taxon>
        <taxon>Tracheophyta</taxon>
        <taxon>Spermatophyta</taxon>
        <taxon>Magnoliopsida</taxon>
        <taxon>Liliopsida</taxon>
        <taxon>Poales</taxon>
        <taxon>Poaceae</taxon>
        <taxon>BOP clade</taxon>
        <taxon>Oryzoideae</taxon>
        <taxon>Oryzeae</taxon>
        <taxon>Oryzinae</taxon>
        <taxon>Oryza</taxon>
    </lineage>
</organism>
<evidence type="ECO:0000256" key="1">
    <source>
        <dbReference type="SAM" id="MobiDB-lite"/>
    </source>
</evidence>
<dbReference type="PANTHER" id="PTHR34788:SF7">
    <property type="entry name" value="OS04G0445900 PROTEIN"/>
    <property type="match status" value="1"/>
</dbReference>
<dbReference type="AlphaFoldDB" id="A0A0E0DEU1"/>
<proteinExistence type="predicted"/>
<evidence type="ECO:0000256" key="2">
    <source>
        <dbReference type="SAM" id="Phobius"/>
    </source>
</evidence>
<feature type="region of interest" description="Disordered" evidence="1">
    <location>
        <begin position="1"/>
        <end position="24"/>
    </location>
</feature>
<keyword evidence="2" id="KW-0472">Membrane</keyword>
<dbReference type="Gramene" id="OMERI04G12620.1">
    <property type="protein sequence ID" value="OMERI04G12620.1"/>
    <property type="gene ID" value="OMERI04G12620"/>
</dbReference>
<dbReference type="EnsemblPlants" id="OMERI04G12620.1">
    <property type="protein sequence ID" value="OMERI04G12620.1"/>
    <property type="gene ID" value="OMERI04G12620"/>
</dbReference>
<accession>A0A0E0DEU1</accession>
<dbReference type="HOGENOM" id="CLU_138314_0_0_1"/>
<evidence type="ECO:0000313" key="4">
    <source>
        <dbReference type="Proteomes" id="UP000008021"/>
    </source>
</evidence>
<feature type="transmembrane region" description="Helical" evidence="2">
    <location>
        <begin position="108"/>
        <end position="133"/>
    </location>
</feature>
<keyword evidence="2" id="KW-0812">Transmembrane</keyword>
<reference evidence="3" key="2">
    <citation type="submission" date="2018-05" db="EMBL/GenBank/DDBJ databases">
        <title>OmerRS3 (Oryza meridionalis Reference Sequence Version 3).</title>
        <authorList>
            <person name="Zhang J."/>
            <person name="Kudrna D."/>
            <person name="Lee S."/>
            <person name="Talag J."/>
            <person name="Welchert J."/>
            <person name="Wing R.A."/>
        </authorList>
    </citation>
    <scope>NUCLEOTIDE SEQUENCE [LARGE SCALE GENOMIC DNA]</scope>
    <source>
        <strain evidence="3">cv. OR44</strain>
    </source>
</reference>
<feature type="transmembrane region" description="Helical" evidence="2">
    <location>
        <begin position="139"/>
        <end position="162"/>
    </location>
</feature>
<dbReference type="eggNOG" id="ENOG502R3NA">
    <property type="taxonomic scope" value="Eukaryota"/>
</dbReference>
<sequence>MECKHNQPANHKGDLPATSSPAPTPQLARRRLIMGEAQAPAAAAAAASFSLAQRRGGGLRLPRRVGRRKVHVVRLGGGGGGGCSSARTGGGGRGLCLRRLRLRWLRRAVWRLAELCVAALSGPLGAGAAAAATDAPSPWGGGAAVAVDPYAFAAPFVPAVLLKRAGKGY</sequence>
<dbReference type="Proteomes" id="UP000008021">
    <property type="component" value="Chromosome 4"/>
</dbReference>
<name>A0A0E0DEU1_9ORYZ</name>
<keyword evidence="4" id="KW-1185">Reference proteome</keyword>
<evidence type="ECO:0000313" key="3">
    <source>
        <dbReference type="EnsemblPlants" id="OMERI04G12620.1"/>
    </source>
</evidence>
<protein>
    <submittedName>
        <fullName evidence="3">Uncharacterized protein</fullName>
    </submittedName>
</protein>
<reference evidence="3" key="1">
    <citation type="submission" date="2015-04" db="UniProtKB">
        <authorList>
            <consortium name="EnsemblPlants"/>
        </authorList>
    </citation>
    <scope>IDENTIFICATION</scope>
</reference>
<keyword evidence="2" id="KW-1133">Transmembrane helix</keyword>
<dbReference type="PANTHER" id="PTHR34788">
    <property type="entry name" value="F15I1.22"/>
    <property type="match status" value="1"/>
</dbReference>